<gene>
    <name evidence="2" type="ORF">SAMN05216267_1004243</name>
</gene>
<reference evidence="2 3" key="1">
    <citation type="submission" date="2016-10" db="EMBL/GenBank/DDBJ databases">
        <authorList>
            <person name="de Groot N.N."/>
        </authorList>
    </citation>
    <scope>NUCLEOTIDE SEQUENCE [LARGE SCALE GENOMIC DNA]</scope>
    <source>
        <strain evidence="2 3">CGMCC 4.2026</strain>
    </source>
</reference>
<feature type="compositionally biased region" description="Basic and acidic residues" evidence="1">
    <location>
        <begin position="57"/>
        <end position="68"/>
    </location>
</feature>
<evidence type="ECO:0000313" key="3">
    <source>
        <dbReference type="Proteomes" id="UP000181951"/>
    </source>
</evidence>
<keyword evidence="3" id="KW-1185">Reference proteome</keyword>
<dbReference type="STRING" id="310780.SAMN05216267_1004243"/>
<feature type="region of interest" description="Disordered" evidence="1">
    <location>
        <begin position="1"/>
        <end position="75"/>
    </location>
</feature>
<dbReference type="Pfam" id="PF14013">
    <property type="entry name" value="MT0933_antitox"/>
    <property type="match status" value="1"/>
</dbReference>
<organism evidence="2 3">
    <name type="scientific">Actinacidiphila rubida</name>
    <dbReference type="NCBI Taxonomy" id="310780"/>
    <lineage>
        <taxon>Bacteria</taxon>
        <taxon>Bacillati</taxon>
        <taxon>Actinomycetota</taxon>
        <taxon>Actinomycetes</taxon>
        <taxon>Kitasatosporales</taxon>
        <taxon>Streptomycetaceae</taxon>
        <taxon>Actinacidiphila</taxon>
    </lineage>
</organism>
<dbReference type="Proteomes" id="UP000181951">
    <property type="component" value="Unassembled WGS sequence"/>
</dbReference>
<dbReference type="AlphaFoldDB" id="A0A1H8G467"/>
<dbReference type="InterPro" id="IPR028037">
    <property type="entry name" value="Antitoxin_Rv0909/MT0933"/>
</dbReference>
<sequence length="75" mass="8029">MSFMDTLKDKLGMSKAKTDDMMRQHGDKVDQGIDKAGQAVDSKTGGKHSDQVQTGVDKTKDAAHKYGEQDGGGQS</sequence>
<feature type="compositionally biased region" description="Basic and acidic residues" evidence="1">
    <location>
        <begin position="1"/>
        <end position="33"/>
    </location>
</feature>
<dbReference type="RefSeq" id="WP_069464787.1">
    <property type="nucleotide sequence ID" value="NZ_FODD01000004.1"/>
</dbReference>
<dbReference type="OrthoDB" id="3402428at2"/>
<accession>A0A1H8G467</accession>
<protein>
    <submittedName>
        <fullName evidence="2">MT0933-like antitoxin protein</fullName>
    </submittedName>
</protein>
<dbReference type="EMBL" id="FODD01000004">
    <property type="protein sequence ID" value="SEN38555.1"/>
    <property type="molecule type" value="Genomic_DNA"/>
</dbReference>
<evidence type="ECO:0000313" key="2">
    <source>
        <dbReference type="EMBL" id="SEN38555.1"/>
    </source>
</evidence>
<evidence type="ECO:0000256" key="1">
    <source>
        <dbReference type="SAM" id="MobiDB-lite"/>
    </source>
</evidence>
<name>A0A1H8G467_9ACTN</name>
<proteinExistence type="predicted"/>